<sequence length="214" mass="23721">MLALALLLLTPAYALNSFSSTERQQAAENDYQAWLNSTENGDKVHIGSSTFVRANAADAAKRGINGPGDCQGSWQINVDRTGIWWGSEDTIRESCGCKNGCDAVADQVWWWRYRSGLAMLTANPAQNIINGNDAFNHGYEWGVYKHVVTQTCTGGSNGNIVWAQQLWGWADTATRYCCDTWQRGCSNWQFGHGDWPLMRGRSGQEVNRVGCRAC</sequence>
<dbReference type="HOGENOM" id="CLU_1219729_0_0_1"/>
<organism evidence="1 2">
    <name type="scientific">Trichosporon asahii var. asahii (strain CBS 8904)</name>
    <name type="common">Yeast</name>
    <dbReference type="NCBI Taxonomy" id="1220162"/>
    <lineage>
        <taxon>Eukaryota</taxon>
        <taxon>Fungi</taxon>
        <taxon>Dikarya</taxon>
        <taxon>Basidiomycota</taxon>
        <taxon>Agaricomycotina</taxon>
        <taxon>Tremellomycetes</taxon>
        <taxon>Trichosporonales</taxon>
        <taxon>Trichosporonaceae</taxon>
        <taxon>Trichosporon</taxon>
    </lineage>
</organism>
<proteinExistence type="predicted"/>
<dbReference type="OMA" id="ENDYQAW"/>
<evidence type="ECO:0000313" key="2">
    <source>
        <dbReference type="Proteomes" id="UP000006757"/>
    </source>
</evidence>
<accession>K1VMZ1</accession>
<gene>
    <name evidence="1" type="ORF">A1Q2_00141</name>
</gene>
<name>K1VMZ1_TRIAC</name>
<comment type="caution">
    <text evidence="1">The sequence shown here is derived from an EMBL/GenBank/DDBJ whole genome shotgun (WGS) entry which is preliminary data.</text>
</comment>
<protein>
    <submittedName>
        <fullName evidence="1">Uncharacterized protein</fullName>
    </submittedName>
</protein>
<dbReference type="InParanoid" id="K1VMZ1"/>
<evidence type="ECO:0000313" key="1">
    <source>
        <dbReference type="EMBL" id="EKD05560.1"/>
    </source>
</evidence>
<dbReference type="AlphaFoldDB" id="K1VMZ1"/>
<keyword evidence="2" id="KW-1185">Reference proteome</keyword>
<dbReference type="EMBL" id="AMBO01000089">
    <property type="protein sequence ID" value="EKD05560.1"/>
    <property type="molecule type" value="Genomic_DNA"/>
</dbReference>
<dbReference type="Proteomes" id="UP000006757">
    <property type="component" value="Unassembled WGS sequence"/>
</dbReference>
<reference evidence="1 2" key="1">
    <citation type="journal article" date="2012" name="Eukaryot. Cell">
        <title>Genome sequence of the Trichosporon asahii environmental strain CBS 8904.</title>
        <authorList>
            <person name="Yang R.Y."/>
            <person name="Li H.T."/>
            <person name="Zhu H."/>
            <person name="Zhou G.P."/>
            <person name="Wang M."/>
            <person name="Wang L."/>
        </authorList>
    </citation>
    <scope>NUCLEOTIDE SEQUENCE [LARGE SCALE GENOMIC DNA]</scope>
    <source>
        <strain evidence="1 2">CBS 8904</strain>
    </source>
</reference>